<accession>A0A517MR47</accession>
<proteinExistence type="predicted"/>
<dbReference type="PANTHER" id="PTHR30093">
    <property type="entry name" value="GENERAL SECRETION PATHWAY PROTEIN G"/>
    <property type="match status" value="1"/>
</dbReference>
<sequence>MHRISLLTLLTVHAPKRRVLRPRSSGKPAGFTLVELLVVIAIIGTLISLLMPAVQQAREAGRRIQCQNNLKQLALGLTNYESNRGKLPPAGKFAEFEHESTYKSGTSHYVMDMQSGTNQSWMVLLLPYIEQSTLYQQFGLKRFVGNNPGDPQSIQPASLLCPSDDARGRFFSLASKEGDTGDNEAEEGELFGKANYAGYASPFHIDDRYNPGAIHVLGVKFNQVVDGLSNTLALSEVRTRDHAGDQRGAWALPWSGATLLSLDAHPINYPVKEGTTAKPYYPLLSQNSGFQTPNSSTVDVLYECPDKIGEQIDRMPCTKHFGYMSASPRSLHIGGVSAAFLDGSVRYVSNDVDPHTLALQISIEDELP</sequence>
<organism evidence="3 4">
    <name type="scientific">Adhaeretor mobilis</name>
    <dbReference type="NCBI Taxonomy" id="1930276"/>
    <lineage>
        <taxon>Bacteria</taxon>
        <taxon>Pseudomonadati</taxon>
        <taxon>Planctomycetota</taxon>
        <taxon>Planctomycetia</taxon>
        <taxon>Pirellulales</taxon>
        <taxon>Lacipirellulaceae</taxon>
        <taxon>Adhaeretor</taxon>
    </lineage>
</organism>
<feature type="transmembrane region" description="Helical" evidence="1">
    <location>
        <begin position="33"/>
        <end position="54"/>
    </location>
</feature>
<dbReference type="Gene3D" id="3.30.700.10">
    <property type="entry name" value="Glycoprotein, Type 4 Pilin"/>
    <property type="match status" value="1"/>
</dbReference>
<dbReference type="Pfam" id="PF07963">
    <property type="entry name" value="N_methyl"/>
    <property type="match status" value="1"/>
</dbReference>
<dbReference type="Pfam" id="PF07596">
    <property type="entry name" value="SBP_bac_10"/>
    <property type="match status" value="1"/>
</dbReference>
<keyword evidence="1" id="KW-0812">Transmembrane</keyword>
<dbReference type="InterPro" id="IPR045584">
    <property type="entry name" value="Pilin-like"/>
</dbReference>
<dbReference type="NCBIfam" id="TIGR02532">
    <property type="entry name" value="IV_pilin_GFxxxE"/>
    <property type="match status" value="1"/>
</dbReference>
<dbReference type="Proteomes" id="UP000319852">
    <property type="component" value="Chromosome"/>
</dbReference>
<reference evidence="3 4" key="1">
    <citation type="submission" date="2019-02" db="EMBL/GenBank/DDBJ databases">
        <title>Deep-cultivation of Planctomycetes and their phenomic and genomic characterization uncovers novel biology.</title>
        <authorList>
            <person name="Wiegand S."/>
            <person name="Jogler M."/>
            <person name="Boedeker C."/>
            <person name="Pinto D."/>
            <person name="Vollmers J."/>
            <person name="Rivas-Marin E."/>
            <person name="Kohn T."/>
            <person name="Peeters S.H."/>
            <person name="Heuer A."/>
            <person name="Rast P."/>
            <person name="Oberbeckmann S."/>
            <person name="Bunk B."/>
            <person name="Jeske O."/>
            <person name="Meyerdierks A."/>
            <person name="Storesund J.E."/>
            <person name="Kallscheuer N."/>
            <person name="Luecker S."/>
            <person name="Lage O.M."/>
            <person name="Pohl T."/>
            <person name="Merkel B.J."/>
            <person name="Hornburger P."/>
            <person name="Mueller R.-W."/>
            <person name="Bruemmer F."/>
            <person name="Labrenz M."/>
            <person name="Spormann A.M."/>
            <person name="Op den Camp H."/>
            <person name="Overmann J."/>
            <person name="Amann R."/>
            <person name="Jetten M.S.M."/>
            <person name="Mascher T."/>
            <person name="Medema M.H."/>
            <person name="Devos D.P."/>
            <person name="Kaster A.-K."/>
            <person name="Ovreas L."/>
            <person name="Rohde M."/>
            <person name="Galperin M.Y."/>
            <person name="Jogler C."/>
        </authorList>
    </citation>
    <scope>NUCLEOTIDE SEQUENCE [LARGE SCALE GENOMIC DNA]</scope>
    <source>
        <strain evidence="3 4">HG15A2</strain>
    </source>
</reference>
<dbReference type="InterPro" id="IPR012902">
    <property type="entry name" value="N_methyl_site"/>
</dbReference>
<dbReference type="KEGG" id="amob:HG15A2_05280"/>
<evidence type="ECO:0000313" key="4">
    <source>
        <dbReference type="Proteomes" id="UP000319852"/>
    </source>
</evidence>
<dbReference type="NCBIfam" id="TIGR04294">
    <property type="entry name" value="pre_pil_HX9DG"/>
    <property type="match status" value="1"/>
</dbReference>
<dbReference type="InterPro" id="IPR027558">
    <property type="entry name" value="Pre_pil_HX9DG_C"/>
</dbReference>
<dbReference type="InterPro" id="IPR011453">
    <property type="entry name" value="DUF1559"/>
</dbReference>
<dbReference type="PANTHER" id="PTHR30093:SF2">
    <property type="entry name" value="TYPE II SECRETION SYSTEM PROTEIN H"/>
    <property type="match status" value="1"/>
</dbReference>
<evidence type="ECO:0000313" key="3">
    <source>
        <dbReference type="EMBL" id="QDS97267.1"/>
    </source>
</evidence>
<name>A0A517MR47_9BACT</name>
<keyword evidence="4" id="KW-1185">Reference proteome</keyword>
<feature type="domain" description="DUF1559" evidence="2">
    <location>
        <begin position="55"/>
        <end position="354"/>
    </location>
</feature>
<dbReference type="PROSITE" id="PS00409">
    <property type="entry name" value="PROKAR_NTER_METHYL"/>
    <property type="match status" value="1"/>
</dbReference>
<keyword evidence="1" id="KW-1133">Transmembrane helix</keyword>
<keyword evidence="1" id="KW-0472">Membrane</keyword>
<dbReference type="SUPFAM" id="SSF54523">
    <property type="entry name" value="Pili subunits"/>
    <property type="match status" value="1"/>
</dbReference>
<evidence type="ECO:0000259" key="2">
    <source>
        <dbReference type="Pfam" id="PF07596"/>
    </source>
</evidence>
<dbReference type="AlphaFoldDB" id="A0A517MR47"/>
<evidence type="ECO:0000256" key="1">
    <source>
        <dbReference type="SAM" id="Phobius"/>
    </source>
</evidence>
<protein>
    <recommendedName>
        <fullName evidence="2">DUF1559 domain-containing protein</fullName>
    </recommendedName>
</protein>
<gene>
    <name evidence="3" type="ORF">HG15A2_05280</name>
</gene>
<dbReference type="EMBL" id="CP036263">
    <property type="protein sequence ID" value="QDS97267.1"/>
    <property type="molecule type" value="Genomic_DNA"/>
</dbReference>